<reference evidence="4" key="1">
    <citation type="journal article" date="2019" name="Int. J. Syst. Evol. Microbiol.">
        <title>The Global Catalogue of Microorganisms (GCM) 10K type strain sequencing project: providing services to taxonomists for standard genome sequencing and annotation.</title>
        <authorList>
            <consortium name="The Broad Institute Genomics Platform"/>
            <consortium name="The Broad Institute Genome Sequencing Center for Infectious Disease"/>
            <person name="Wu L."/>
            <person name="Ma J."/>
        </authorList>
    </citation>
    <scope>NUCLEOTIDE SEQUENCE [LARGE SCALE GENOMIC DNA]</scope>
    <source>
        <strain evidence="4">CGMCC 4.7020</strain>
    </source>
</reference>
<dbReference type="Gene3D" id="3.30.70.360">
    <property type="match status" value="1"/>
</dbReference>
<dbReference type="Gene3D" id="3.40.630.10">
    <property type="entry name" value="Zn peptidases"/>
    <property type="match status" value="1"/>
</dbReference>
<gene>
    <name evidence="3" type="ORF">ACFQ5X_46145</name>
</gene>
<dbReference type="RefSeq" id="WP_381232353.1">
    <property type="nucleotide sequence ID" value="NZ_JBHSKH010000001.1"/>
</dbReference>
<dbReference type="SUPFAM" id="SSF53187">
    <property type="entry name" value="Zn-dependent exopeptidases"/>
    <property type="match status" value="1"/>
</dbReference>
<dbReference type="InterPro" id="IPR017439">
    <property type="entry name" value="Amidohydrolase"/>
</dbReference>
<dbReference type="InterPro" id="IPR011650">
    <property type="entry name" value="Peptidase_M20_dimer"/>
</dbReference>
<name>A0ABW3XVN1_9ACTN</name>
<sequence>MTSDDERPRTPEGSGRPGARRVLPGLATLLPATTELYLDLHSHPELSGAERRTAARFADWLAEDGFHVLRGIGGHGVAATLSNGEGPAVLLRAELDALPVAERTGVPYASTVTVPGPDGRPVPVMHACGHDAHLACVAAAARWLAAGRDSWRGTLLVVGQPAEETLSGAVAMLEDGLYDRITPPDVVLAQHTASFPAGMVAHADGRVLAGSLTLEVGFEGEGGHAATPHLTADPLLAAAGTVTRLSTIVARETDPAERLVVSASSLRTADAGHTGNMIASRAVLHVTVRAFSEAALDRAALAVERIARAEAGSAAMPPRVTVARSSRSGVTLADPDVTAAVRSAHVAAFGPSRVTGWPATSATEDFPLLTGAGAHLHGRPGIRGAYWMLGAVGPAQWAAAPGTGAAEKFRSLPGNHSPRYLPSVRLTLETGTTALVTAALARLTDRAD</sequence>
<dbReference type="EMBL" id="JBHTMM010000161">
    <property type="protein sequence ID" value="MFD1313111.1"/>
    <property type="molecule type" value="Genomic_DNA"/>
</dbReference>
<evidence type="ECO:0000313" key="3">
    <source>
        <dbReference type="EMBL" id="MFD1313111.1"/>
    </source>
</evidence>
<organism evidence="3 4">
    <name type="scientific">Streptomyces kaempferi</name>
    <dbReference type="NCBI Taxonomy" id="333725"/>
    <lineage>
        <taxon>Bacteria</taxon>
        <taxon>Bacillati</taxon>
        <taxon>Actinomycetota</taxon>
        <taxon>Actinomycetes</taxon>
        <taxon>Kitasatosporales</taxon>
        <taxon>Streptomycetaceae</taxon>
        <taxon>Streptomyces</taxon>
    </lineage>
</organism>
<feature type="compositionally biased region" description="Basic and acidic residues" evidence="1">
    <location>
        <begin position="1"/>
        <end position="10"/>
    </location>
</feature>
<dbReference type="InterPro" id="IPR036264">
    <property type="entry name" value="Bact_exopeptidase_dim_dom"/>
</dbReference>
<evidence type="ECO:0000259" key="2">
    <source>
        <dbReference type="Pfam" id="PF07687"/>
    </source>
</evidence>
<feature type="region of interest" description="Disordered" evidence="1">
    <location>
        <begin position="1"/>
        <end position="21"/>
    </location>
</feature>
<dbReference type="Pfam" id="PF01546">
    <property type="entry name" value="Peptidase_M20"/>
    <property type="match status" value="1"/>
</dbReference>
<evidence type="ECO:0000256" key="1">
    <source>
        <dbReference type="SAM" id="MobiDB-lite"/>
    </source>
</evidence>
<accession>A0ABW3XVN1</accession>
<dbReference type="Pfam" id="PF07687">
    <property type="entry name" value="M20_dimer"/>
    <property type="match status" value="1"/>
</dbReference>
<feature type="domain" description="Peptidase M20 dimerisation" evidence="2">
    <location>
        <begin position="210"/>
        <end position="312"/>
    </location>
</feature>
<dbReference type="PANTHER" id="PTHR11014">
    <property type="entry name" value="PEPTIDASE M20 FAMILY MEMBER"/>
    <property type="match status" value="1"/>
</dbReference>
<dbReference type="NCBIfam" id="TIGR01891">
    <property type="entry name" value="amidohydrolases"/>
    <property type="match status" value="1"/>
</dbReference>
<evidence type="ECO:0000313" key="4">
    <source>
        <dbReference type="Proteomes" id="UP001597058"/>
    </source>
</evidence>
<dbReference type="PANTHER" id="PTHR11014:SF63">
    <property type="entry name" value="METALLOPEPTIDASE, PUTATIVE (AFU_ORTHOLOGUE AFUA_6G09600)-RELATED"/>
    <property type="match status" value="1"/>
</dbReference>
<dbReference type="InterPro" id="IPR002933">
    <property type="entry name" value="Peptidase_M20"/>
</dbReference>
<keyword evidence="4" id="KW-1185">Reference proteome</keyword>
<comment type="caution">
    <text evidence="3">The sequence shown here is derived from an EMBL/GenBank/DDBJ whole genome shotgun (WGS) entry which is preliminary data.</text>
</comment>
<dbReference type="Proteomes" id="UP001597058">
    <property type="component" value="Unassembled WGS sequence"/>
</dbReference>
<protein>
    <submittedName>
        <fullName evidence="3">Amidohydrolase</fullName>
    </submittedName>
</protein>
<dbReference type="SUPFAM" id="SSF55031">
    <property type="entry name" value="Bacterial exopeptidase dimerisation domain"/>
    <property type="match status" value="1"/>
</dbReference>
<proteinExistence type="predicted"/>